<protein>
    <recommendedName>
        <fullName evidence="4">PEP-utilising enzyme mobile domain-containing protein</fullName>
    </recommendedName>
</protein>
<dbReference type="InterPro" id="IPR036637">
    <property type="entry name" value="Phosphohistidine_dom_sf"/>
</dbReference>
<evidence type="ECO:0000313" key="5">
    <source>
        <dbReference type="EMBL" id="PJC82209.1"/>
    </source>
</evidence>
<dbReference type="InterPro" id="IPR008279">
    <property type="entry name" value="PEP-util_enz_mobile_dom"/>
</dbReference>
<dbReference type="EMBL" id="PFQK01000018">
    <property type="protein sequence ID" value="PJC82209.1"/>
    <property type="molecule type" value="Genomic_DNA"/>
</dbReference>
<dbReference type="GO" id="GO:0008986">
    <property type="term" value="F:pyruvate, water dikinase activity"/>
    <property type="evidence" value="ECO:0007669"/>
    <property type="project" value="InterPro"/>
</dbReference>
<name>A0A2M8GP00_9BACT</name>
<dbReference type="InterPro" id="IPR006319">
    <property type="entry name" value="PEP_synth"/>
</dbReference>
<evidence type="ECO:0000256" key="1">
    <source>
        <dbReference type="ARBA" id="ARBA00007837"/>
    </source>
</evidence>
<evidence type="ECO:0000259" key="4">
    <source>
        <dbReference type="Pfam" id="PF00391"/>
    </source>
</evidence>
<evidence type="ECO:0000313" key="6">
    <source>
        <dbReference type="Proteomes" id="UP000229370"/>
    </source>
</evidence>
<dbReference type="Gene3D" id="3.50.30.10">
    <property type="entry name" value="Phosphohistidine domain"/>
    <property type="match status" value="1"/>
</dbReference>
<dbReference type="SUPFAM" id="SSF52009">
    <property type="entry name" value="Phosphohistidine domain"/>
    <property type="match status" value="1"/>
</dbReference>
<keyword evidence="2" id="KW-0547">Nucleotide-binding</keyword>
<dbReference type="PROSITE" id="PS00370">
    <property type="entry name" value="PEP_ENZYMES_PHOS_SITE"/>
    <property type="match status" value="1"/>
</dbReference>
<comment type="similarity">
    <text evidence="1">Belongs to the PEP-utilizing enzyme family.</text>
</comment>
<organism evidence="5 6">
    <name type="scientific">Candidatus Roizmanbacteria bacterium CG_4_8_14_3_um_filter_36_10</name>
    <dbReference type="NCBI Taxonomy" id="1974834"/>
    <lineage>
        <taxon>Bacteria</taxon>
        <taxon>Candidatus Roizmaniibacteriota</taxon>
    </lineage>
</organism>
<keyword evidence="3" id="KW-0067">ATP-binding</keyword>
<dbReference type="GO" id="GO:0005524">
    <property type="term" value="F:ATP binding"/>
    <property type="evidence" value="ECO:0007669"/>
    <property type="project" value="UniProtKB-KW"/>
</dbReference>
<accession>A0A2M8GP00</accession>
<dbReference type="AlphaFoldDB" id="A0A2M8GP00"/>
<proteinExistence type="inferred from homology"/>
<feature type="domain" description="PEP-utilising enzyme mobile" evidence="4">
    <location>
        <begin position="363"/>
        <end position="433"/>
    </location>
</feature>
<dbReference type="Pfam" id="PF00391">
    <property type="entry name" value="PEP-utilizers"/>
    <property type="match status" value="1"/>
</dbReference>
<dbReference type="PANTHER" id="PTHR43030:SF1">
    <property type="entry name" value="PHOSPHOENOLPYRUVATE SYNTHASE"/>
    <property type="match status" value="1"/>
</dbReference>
<evidence type="ECO:0000256" key="3">
    <source>
        <dbReference type="ARBA" id="ARBA00022840"/>
    </source>
</evidence>
<evidence type="ECO:0000256" key="2">
    <source>
        <dbReference type="ARBA" id="ARBA00022741"/>
    </source>
</evidence>
<comment type="caution">
    <text evidence="5">The sequence shown here is derived from an EMBL/GenBank/DDBJ whole genome shotgun (WGS) entry which is preliminary data.</text>
</comment>
<sequence>MSYPVFVENMIGAVYIDKEEVGSFGELILNKIKKDYQFPKKHLVEFEKRANQLLNSCEDIPRLNLKELSQKDLLKIFVAYTESYEKLSPFMATPHFFQVVLEDKIKELISYKNFENNLLLALTVPSKETFETVYQKELLKLSIKFTKDKNRQIIKKFIKKWAWIAMDDYLYDELHEKDIIEAINGNLGLNENTKKALIELENNQKNILKKARSVIRTLNLNEEQKFLIDLLQEYIWLRTERLKTFRKGFFYTKPLLEEISRRAALVNKEIYCLTPQEIIDYLKNSKLPSRKLLKERSESYVFAVIDGKNHLYSGKEWIEKFERLMGLKNNKVVKIIKGRAACLGKAEGKVKIVLSKEEIDKVKKGDILVTTMTSPDYVMAMRKASAIVTDEGGVTCHAAIVSRELGVPCIVGTGNATEILKEGDLVKVDANKGIVEKIQD</sequence>
<gene>
    <name evidence="5" type="ORF">CO007_00665</name>
</gene>
<dbReference type="Proteomes" id="UP000229370">
    <property type="component" value="Unassembled WGS sequence"/>
</dbReference>
<dbReference type="PANTHER" id="PTHR43030">
    <property type="entry name" value="PHOSPHOENOLPYRUVATE SYNTHASE"/>
    <property type="match status" value="1"/>
</dbReference>
<dbReference type="InterPro" id="IPR018274">
    <property type="entry name" value="PEP_util_AS"/>
</dbReference>
<reference evidence="6" key="1">
    <citation type="submission" date="2017-09" db="EMBL/GenBank/DDBJ databases">
        <title>Depth-based differentiation of microbial function through sediment-hosted aquifers and enrichment of novel symbionts in the deep terrestrial subsurface.</title>
        <authorList>
            <person name="Probst A.J."/>
            <person name="Ladd B."/>
            <person name="Jarett J.K."/>
            <person name="Geller-Mcgrath D.E."/>
            <person name="Sieber C.M.K."/>
            <person name="Emerson J.B."/>
            <person name="Anantharaman K."/>
            <person name="Thomas B.C."/>
            <person name="Malmstrom R."/>
            <person name="Stieglmeier M."/>
            <person name="Klingl A."/>
            <person name="Woyke T."/>
            <person name="Ryan C.M."/>
            <person name="Banfield J.F."/>
        </authorList>
    </citation>
    <scope>NUCLEOTIDE SEQUENCE [LARGE SCALE GENOMIC DNA]</scope>
</reference>